<comment type="similarity">
    <text evidence="1 2">Belongs to the outer membrane factor (OMF) (TC 1.B.17) family.</text>
</comment>
<gene>
    <name evidence="4" type="ORF">CFS9_38310</name>
</gene>
<dbReference type="RefSeq" id="WP_369616193.1">
    <property type="nucleotide sequence ID" value="NZ_AP031573.1"/>
</dbReference>
<accession>A0AAT9H6W1</accession>
<dbReference type="NCBIfam" id="TIGR01845">
    <property type="entry name" value="outer_NodT"/>
    <property type="match status" value="1"/>
</dbReference>
<dbReference type="Pfam" id="PF02321">
    <property type="entry name" value="OEP"/>
    <property type="match status" value="2"/>
</dbReference>
<name>A0AAT9H6W1_9FLAO</name>
<dbReference type="GO" id="GO:0015562">
    <property type="term" value="F:efflux transmembrane transporter activity"/>
    <property type="evidence" value="ECO:0007669"/>
    <property type="project" value="InterPro"/>
</dbReference>
<dbReference type="GO" id="GO:0005886">
    <property type="term" value="C:plasma membrane"/>
    <property type="evidence" value="ECO:0007669"/>
    <property type="project" value="UniProtKB-SubCell"/>
</dbReference>
<keyword evidence="2" id="KW-1134">Transmembrane beta strand</keyword>
<dbReference type="PROSITE" id="PS51257">
    <property type="entry name" value="PROKAR_LIPOPROTEIN"/>
    <property type="match status" value="1"/>
</dbReference>
<evidence type="ECO:0000256" key="1">
    <source>
        <dbReference type="ARBA" id="ARBA00007613"/>
    </source>
</evidence>
<dbReference type="PANTHER" id="PTHR30203:SF30">
    <property type="entry name" value="OUTER MEMBRANE PROTEIN-RELATED"/>
    <property type="match status" value="1"/>
</dbReference>
<keyword evidence="2" id="KW-0472">Membrane</keyword>
<feature type="coiled-coil region" evidence="3">
    <location>
        <begin position="254"/>
        <end position="288"/>
    </location>
</feature>
<evidence type="ECO:0000256" key="3">
    <source>
        <dbReference type="SAM" id="Coils"/>
    </source>
</evidence>
<dbReference type="PANTHER" id="PTHR30203">
    <property type="entry name" value="OUTER MEMBRANE CATION EFFLUX PROTEIN"/>
    <property type="match status" value="1"/>
</dbReference>
<keyword evidence="2" id="KW-0564">Palmitate</keyword>
<proteinExistence type="inferred from homology"/>
<keyword evidence="3" id="KW-0175">Coiled coil</keyword>
<dbReference type="InterPro" id="IPR003423">
    <property type="entry name" value="OMP_efflux"/>
</dbReference>
<evidence type="ECO:0000313" key="4">
    <source>
        <dbReference type="EMBL" id="BFM45190.1"/>
    </source>
</evidence>
<reference evidence="4" key="1">
    <citation type="submission" date="2024-05" db="EMBL/GenBank/DDBJ databases">
        <title>Whole-Genome Sequence of CFS9, a Potential Fish Probiotic Isolated from the Body Surface of Silurus asotus.</title>
        <authorList>
            <person name="Kojima M."/>
            <person name="Tobioka K."/>
            <person name="Yokota K."/>
            <person name="Nakatani H."/>
            <person name="Hori K."/>
            <person name="Tamaru Y."/>
            <person name="Okazaki F."/>
        </authorList>
    </citation>
    <scope>NUCLEOTIDE SEQUENCE</scope>
    <source>
        <strain evidence="4">CFS9</strain>
    </source>
</reference>
<keyword evidence="2" id="KW-0449">Lipoprotein</keyword>
<keyword evidence="2" id="KW-0812">Transmembrane</keyword>
<evidence type="ECO:0000256" key="2">
    <source>
        <dbReference type="RuleBase" id="RU362097"/>
    </source>
</evidence>
<dbReference type="Gene3D" id="2.20.200.10">
    <property type="entry name" value="Outer membrane efflux proteins (OEP)"/>
    <property type="match status" value="1"/>
</dbReference>
<comment type="subcellular location">
    <subcellularLocation>
        <location evidence="2">Cell membrane</location>
        <topology evidence="2">Lipid-anchor</topology>
    </subcellularLocation>
</comment>
<feature type="coiled-coil region" evidence="3">
    <location>
        <begin position="460"/>
        <end position="487"/>
    </location>
</feature>
<dbReference type="Gene3D" id="1.20.1600.10">
    <property type="entry name" value="Outer membrane efflux proteins (OEP)"/>
    <property type="match status" value="1"/>
</dbReference>
<dbReference type="AlphaFoldDB" id="A0AAT9H6W1"/>
<protein>
    <submittedName>
        <fullName evidence="4">TolC family protein</fullName>
    </submittedName>
</protein>
<sequence length="498" mass="55629">MKKSLNQYKAVTYQNNQFKSFSLLLVTGMLLLTACSAPKVNDNLAAKALPKNFDITSKKAADSGTTFVPLQTATYFKDEKLEQLLNKATTQNPDYLIMEQRILIANSHLKAAKLALLPSLDFQADASGTRYGKYTMEGVGNFDTNFSQNITDKQRIATGMTPNFFLGGKVSWEADIWGKLSNRKKAARDRYFASQQGMRLLKTKLLGDIAELYYELVALDKQALIYKRNLDTQKHALDIVSAQRSVGKATELAVQQFNAQNNNILAEAEQLNLKIDQAEKALLTLLGEYGGKIERNTDFSSGYLKVLNQKISVDSIIHKRPDVSEAYFELRATNADAKAARAAFFPTVNLGGYVGMNSFSLATFFDSGSFAWQLLGGITAPIFNKGQIKQEFFTANRRQEISFLQYQNTITTAYNELSALLHRTEAFENVLKYKSKEIEHLEIAVNVSNDLYLSGYANYLEIINAQKNKLQAELDFVDIQLKNANAQILLYKALGGGM</sequence>
<dbReference type="EMBL" id="AP031573">
    <property type="protein sequence ID" value="BFM45190.1"/>
    <property type="molecule type" value="Genomic_DNA"/>
</dbReference>
<dbReference type="InterPro" id="IPR010131">
    <property type="entry name" value="MdtP/NodT-like"/>
</dbReference>
<dbReference type="SUPFAM" id="SSF56954">
    <property type="entry name" value="Outer membrane efflux proteins (OEP)"/>
    <property type="match status" value="1"/>
</dbReference>
<organism evidence="4">
    <name type="scientific">Flavobacterium sp. CFS9</name>
    <dbReference type="NCBI Taxonomy" id="3143118"/>
    <lineage>
        <taxon>Bacteria</taxon>
        <taxon>Pseudomonadati</taxon>
        <taxon>Bacteroidota</taxon>
        <taxon>Flavobacteriia</taxon>
        <taxon>Flavobacteriales</taxon>
        <taxon>Flavobacteriaceae</taxon>
        <taxon>Flavobacterium</taxon>
    </lineage>
</organism>